<dbReference type="EMBL" id="ML733658">
    <property type="protein sequence ID" value="KAB8213241.1"/>
    <property type="molecule type" value="Genomic_DNA"/>
</dbReference>
<organism evidence="1 2">
    <name type="scientific">Aspergillus novoparasiticus</name>
    <dbReference type="NCBI Taxonomy" id="986946"/>
    <lineage>
        <taxon>Eukaryota</taxon>
        <taxon>Fungi</taxon>
        <taxon>Dikarya</taxon>
        <taxon>Ascomycota</taxon>
        <taxon>Pezizomycotina</taxon>
        <taxon>Eurotiomycetes</taxon>
        <taxon>Eurotiomycetidae</taxon>
        <taxon>Eurotiales</taxon>
        <taxon>Aspergillaceae</taxon>
        <taxon>Aspergillus</taxon>
        <taxon>Aspergillus subgen. Circumdati</taxon>
    </lineage>
</organism>
<gene>
    <name evidence="1" type="ORF">BDV33DRAFT_70973</name>
</gene>
<keyword evidence="2" id="KW-1185">Reference proteome</keyword>
<reference evidence="1 2" key="1">
    <citation type="submission" date="2019-04" db="EMBL/GenBank/DDBJ databases">
        <title>Fungal friends and foes A comparative genomics study of 23 Aspergillus species from section Flavi.</title>
        <authorList>
            <consortium name="DOE Joint Genome Institute"/>
            <person name="Kjaerbolling I."/>
            <person name="Vesth T.C."/>
            <person name="Frisvad J.C."/>
            <person name="Nybo J.L."/>
            <person name="Theobald S."/>
            <person name="Kildgaard S."/>
            <person name="Petersen T.I."/>
            <person name="Kuo A."/>
            <person name="Sato A."/>
            <person name="Lyhne E.K."/>
            <person name="Kogle M.E."/>
            <person name="Wiebenga A."/>
            <person name="Kun R.S."/>
            <person name="Lubbers R.J."/>
            <person name="Makela M.R."/>
            <person name="Barry K."/>
            <person name="Chovatia M."/>
            <person name="Clum A."/>
            <person name="Daum C."/>
            <person name="Haridas S."/>
            <person name="He G."/>
            <person name="LaButti K."/>
            <person name="Lipzen A."/>
            <person name="Mondo S."/>
            <person name="Pangilinan J."/>
            <person name="Riley R."/>
            <person name="Salamov A."/>
            <person name="Simmons B.A."/>
            <person name="Magnuson J.K."/>
            <person name="Henrissat B."/>
            <person name="Mortensen U.H."/>
            <person name="Larsen T.O."/>
            <person name="De vries R.P."/>
            <person name="Grigoriev I.V."/>
            <person name="Machida M."/>
            <person name="Baker S.E."/>
            <person name="Andersen M.R."/>
        </authorList>
    </citation>
    <scope>NUCLEOTIDE SEQUENCE [LARGE SCALE GENOMIC DNA]</scope>
    <source>
        <strain evidence="1 2">CBS 126849</strain>
    </source>
</reference>
<protein>
    <submittedName>
        <fullName evidence="1">Uncharacterized protein</fullName>
    </submittedName>
</protein>
<accession>A0A5N6E6P9</accession>
<dbReference type="AlphaFoldDB" id="A0A5N6E6P9"/>
<evidence type="ECO:0000313" key="1">
    <source>
        <dbReference type="EMBL" id="KAB8213241.1"/>
    </source>
</evidence>
<proteinExistence type="predicted"/>
<name>A0A5N6E6P9_9EURO</name>
<sequence length="186" mass="21668">MTGTGRYEPLDVFHREVTKVLFGQNNLERFLIRLGLWLVYSIETYSLPKTEQECMEILHDVIRGQQADRLQASYVVFCLPNPMLQVRSLSATPGKMTRAITGWFYTCLQAHPSIVVPTEMFVAYAGLRCRWQHQPHKIVLRRVVSPQLYVWLFFREIEVYFSLQYFQTTPPLKDTCQVSVRLSCGS</sequence>
<dbReference type="Proteomes" id="UP000326799">
    <property type="component" value="Unassembled WGS sequence"/>
</dbReference>
<evidence type="ECO:0000313" key="2">
    <source>
        <dbReference type="Proteomes" id="UP000326799"/>
    </source>
</evidence>